<name>A0A8J6XV36_9BACT</name>
<organism evidence="1 2">
    <name type="scientific">Candidatus Polarisedimenticola svalbardensis</name>
    <dbReference type="NCBI Taxonomy" id="2886004"/>
    <lineage>
        <taxon>Bacteria</taxon>
        <taxon>Pseudomonadati</taxon>
        <taxon>Acidobacteriota</taxon>
        <taxon>Candidatus Polarisedimenticolia</taxon>
        <taxon>Candidatus Polarisedimenticolales</taxon>
        <taxon>Candidatus Polarisedimenticolaceae</taxon>
        <taxon>Candidatus Polarisedimenticola</taxon>
    </lineage>
</organism>
<evidence type="ECO:0000313" key="1">
    <source>
        <dbReference type="EMBL" id="MBD3868508.1"/>
    </source>
</evidence>
<dbReference type="AlphaFoldDB" id="A0A8J6XV36"/>
<gene>
    <name evidence="1" type="ORF">IFK94_10335</name>
</gene>
<reference evidence="1 2" key="1">
    <citation type="submission" date="2020-08" db="EMBL/GenBank/DDBJ databases">
        <title>Acidobacteriota in marine sediments use diverse sulfur dissimilation pathways.</title>
        <authorList>
            <person name="Wasmund K."/>
        </authorList>
    </citation>
    <scope>NUCLEOTIDE SEQUENCE [LARGE SCALE GENOMIC DNA]</scope>
    <source>
        <strain evidence="1">MAG AM4</strain>
    </source>
</reference>
<sequence>MSICIAQEAPERFEFRHPEMALHLTPAHTAPAGFTTNNRLNLRIDGPRPRPFYEGYLIPGLEKQLSRVGVLHTWVLDRPDLGHYENHDDLAAISERMFEKGASRALRSYLSEISGLETMALNLAGRNSQPSEGGEASRFNLRLGISSAMPRVDIGYRIGAAGNVRLSLCADGVIDLNYGHYGRLSSTRFYAGYDTREGTADAGLKISF</sequence>
<evidence type="ECO:0000313" key="2">
    <source>
        <dbReference type="Proteomes" id="UP000648239"/>
    </source>
</evidence>
<protein>
    <submittedName>
        <fullName evidence="1">Uncharacterized protein</fullName>
    </submittedName>
</protein>
<proteinExistence type="predicted"/>
<dbReference type="EMBL" id="JACXWD010000033">
    <property type="protein sequence ID" value="MBD3868508.1"/>
    <property type="molecule type" value="Genomic_DNA"/>
</dbReference>
<dbReference type="Proteomes" id="UP000648239">
    <property type="component" value="Unassembled WGS sequence"/>
</dbReference>
<accession>A0A8J6XV36</accession>
<comment type="caution">
    <text evidence="1">The sequence shown here is derived from an EMBL/GenBank/DDBJ whole genome shotgun (WGS) entry which is preliminary data.</text>
</comment>